<evidence type="ECO:0000313" key="8">
    <source>
        <dbReference type="EMBL" id="KAF3325644.1"/>
    </source>
</evidence>
<reference evidence="8" key="1">
    <citation type="submission" date="2020-01" db="EMBL/GenBank/DDBJ databases">
        <title>Genome sequence of Kobresia littledalei, the first chromosome-level genome in the family Cyperaceae.</title>
        <authorList>
            <person name="Qu G."/>
        </authorList>
    </citation>
    <scope>NUCLEOTIDE SEQUENCE</scope>
    <source>
        <strain evidence="8">C.B.Clarke</strain>
        <tissue evidence="8">Leaf</tissue>
    </source>
</reference>
<feature type="compositionally biased region" description="Low complexity" evidence="4">
    <location>
        <begin position="139"/>
        <end position="150"/>
    </location>
</feature>
<dbReference type="PANTHER" id="PTHR33021">
    <property type="entry name" value="BLUE COPPER PROTEIN"/>
    <property type="match status" value="1"/>
</dbReference>
<feature type="domain" description="Phytocyanin" evidence="7">
    <location>
        <begin position="24"/>
        <end position="123"/>
    </location>
</feature>
<keyword evidence="1" id="KW-0479">Metal-binding</keyword>
<feature type="compositionally biased region" description="Pro residues" evidence="4">
    <location>
        <begin position="129"/>
        <end position="138"/>
    </location>
</feature>
<dbReference type="AlphaFoldDB" id="A0A833QMK9"/>
<accession>A0A833QMK9</accession>
<dbReference type="InterPro" id="IPR003245">
    <property type="entry name" value="Phytocyanin_dom"/>
</dbReference>
<keyword evidence="5" id="KW-1133">Transmembrane helix</keyword>
<evidence type="ECO:0000256" key="2">
    <source>
        <dbReference type="ARBA" id="ARBA00023008"/>
    </source>
</evidence>
<name>A0A833QMK9_9POAL</name>
<dbReference type="GO" id="GO:0009055">
    <property type="term" value="F:electron transfer activity"/>
    <property type="evidence" value="ECO:0007669"/>
    <property type="project" value="InterPro"/>
</dbReference>
<keyword evidence="9" id="KW-1185">Reference proteome</keyword>
<dbReference type="GO" id="GO:0046872">
    <property type="term" value="F:metal ion binding"/>
    <property type="evidence" value="ECO:0007669"/>
    <property type="project" value="UniProtKB-KW"/>
</dbReference>
<evidence type="ECO:0000259" key="7">
    <source>
        <dbReference type="PROSITE" id="PS51485"/>
    </source>
</evidence>
<dbReference type="PANTHER" id="PTHR33021:SF397">
    <property type="entry name" value="OS08G0137400 PROTEIN"/>
    <property type="match status" value="1"/>
</dbReference>
<keyword evidence="6" id="KW-0732">Signal</keyword>
<dbReference type="Gene3D" id="2.60.40.420">
    <property type="entry name" value="Cupredoxins - blue copper proteins"/>
    <property type="match status" value="1"/>
</dbReference>
<proteinExistence type="predicted"/>
<sequence>MASFLKSFMALMAMAALADMAMCANYTVGAPTGMWDLSTNYEEWVKAIKFYPGDFLTFSYSSFHDVAEVNKATYTTCSSSETLTIDKSGTTVIELKAVGTRYFICAVPTHCSSGMKIKIDVLTKTKTPVPAPSSPPKLSPLAPKHSPKSAPVFPPVGSKAAVAQNGAGVFVYSVMALIGLMFAVL</sequence>
<feature type="chain" id="PRO_5033067098" evidence="6">
    <location>
        <begin position="24"/>
        <end position="185"/>
    </location>
</feature>
<dbReference type="CDD" id="cd04216">
    <property type="entry name" value="Phytocyanin"/>
    <property type="match status" value="1"/>
</dbReference>
<dbReference type="PROSITE" id="PS00196">
    <property type="entry name" value="COPPER_BLUE"/>
    <property type="match status" value="1"/>
</dbReference>
<keyword evidence="3" id="KW-0325">Glycoprotein</keyword>
<evidence type="ECO:0000256" key="1">
    <source>
        <dbReference type="ARBA" id="ARBA00022723"/>
    </source>
</evidence>
<feature type="transmembrane region" description="Helical" evidence="5">
    <location>
        <begin position="166"/>
        <end position="184"/>
    </location>
</feature>
<gene>
    <name evidence="8" type="ORF">FCM35_KLT08724</name>
</gene>
<keyword evidence="5" id="KW-0472">Membrane</keyword>
<evidence type="ECO:0000256" key="4">
    <source>
        <dbReference type="SAM" id="MobiDB-lite"/>
    </source>
</evidence>
<keyword evidence="5" id="KW-0812">Transmembrane</keyword>
<organism evidence="8 9">
    <name type="scientific">Carex littledalei</name>
    <dbReference type="NCBI Taxonomy" id="544730"/>
    <lineage>
        <taxon>Eukaryota</taxon>
        <taxon>Viridiplantae</taxon>
        <taxon>Streptophyta</taxon>
        <taxon>Embryophyta</taxon>
        <taxon>Tracheophyta</taxon>
        <taxon>Spermatophyta</taxon>
        <taxon>Magnoliopsida</taxon>
        <taxon>Liliopsida</taxon>
        <taxon>Poales</taxon>
        <taxon>Cyperaceae</taxon>
        <taxon>Cyperoideae</taxon>
        <taxon>Cariceae</taxon>
        <taxon>Carex</taxon>
        <taxon>Carex subgen. Euthyceras</taxon>
    </lineage>
</organism>
<dbReference type="SUPFAM" id="SSF49503">
    <property type="entry name" value="Cupredoxins"/>
    <property type="match status" value="1"/>
</dbReference>
<dbReference type="Proteomes" id="UP000623129">
    <property type="component" value="Unassembled WGS sequence"/>
</dbReference>
<evidence type="ECO:0000313" key="9">
    <source>
        <dbReference type="Proteomes" id="UP000623129"/>
    </source>
</evidence>
<keyword evidence="2" id="KW-0186">Copper</keyword>
<dbReference type="FunFam" id="2.60.40.420:FF:000003">
    <property type="entry name" value="Blue copper"/>
    <property type="match status" value="1"/>
</dbReference>
<dbReference type="EMBL" id="SWLB01000019">
    <property type="protein sequence ID" value="KAF3325644.1"/>
    <property type="molecule type" value="Genomic_DNA"/>
</dbReference>
<dbReference type="PROSITE" id="PS51485">
    <property type="entry name" value="PHYTOCYANIN"/>
    <property type="match status" value="1"/>
</dbReference>
<feature type="region of interest" description="Disordered" evidence="4">
    <location>
        <begin position="128"/>
        <end position="150"/>
    </location>
</feature>
<evidence type="ECO:0000256" key="5">
    <source>
        <dbReference type="SAM" id="Phobius"/>
    </source>
</evidence>
<dbReference type="OrthoDB" id="687020at2759"/>
<dbReference type="GO" id="GO:0005886">
    <property type="term" value="C:plasma membrane"/>
    <property type="evidence" value="ECO:0007669"/>
    <property type="project" value="TreeGrafter"/>
</dbReference>
<evidence type="ECO:0000256" key="3">
    <source>
        <dbReference type="ARBA" id="ARBA00023180"/>
    </source>
</evidence>
<dbReference type="InterPro" id="IPR039391">
    <property type="entry name" value="Phytocyanin-like"/>
</dbReference>
<dbReference type="Pfam" id="PF02298">
    <property type="entry name" value="Cu_bind_like"/>
    <property type="match status" value="1"/>
</dbReference>
<feature type="signal peptide" evidence="6">
    <location>
        <begin position="1"/>
        <end position="23"/>
    </location>
</feature>
<protein>
    <submittedName>
        <fullName evidence="8">Mavicyanin-like protein</fullName>
    </submittedName>
</protein>
<comment type="caution">
    <text evidence="8">The sequence shown here is derived from an EMBL/GenBank/DDBJ whole genome shotgun (WGS) entry which is preliminary data.</text>
</comment>
<dbReference type="InterPro" id="IPR008972">
    <property type="entry name" value="Cupredoxin"/>
</dbReference>
<evidence type="ECO:0000256" key="6">
    <source>
        <dbReference type="SAM" id="SignalP"/>
    </source>
</evidence>
<dbReference type="InterPro" id="IPR028871">
    <property type="entry name" value="BlueCu_1_BS"/>
</dbReference>